<name>A0ABN1I0H7_9SPHN</name>
<dbReference type="EMBL" id="BAAAES010000024">
    <property type="protein sequence ID" value="GAA0678423.1"/>
    <property type="molecule type" value="Genomic_DNA"/>
</dbReference>
<sequence>MVSAVNGLARSGAALARKVPTVIAAEADVAAASDNAPITKQRAIRDLRDIGDTPDGMPPISRSSLTG</sequence>
<evidence type="ECO:0000313" key="2">
    <source>
        <dbReference type="EMBL" id="GAA0678423.1"/>
    </source>
</evidence>
<feature type="region of interest" description="Disordered" evidence="1">
    <location>
        <begin position="43"/>
        <end position="67"/>
    </location>
</feature>
<protein>
    <submittedName>
        <fullName evidence="2">Uncharacterized protein</fullName>
    </submittedName>
</protein>
<comment type="caution">
    <text evidence="2">The sequence shown here is derived from an EMBL/GenBank/DDBJ whole genome shotgun (WGS) entry which is preliminary data.</text>
</comment>
<proteinExistence type="predicted"/>
<evidence type="ECO:0000256" key="1">
    <source>
        <dbReference type="SAM" id="MobiDB-lite"/>
    </source>
</evidence>
<reference evidence="2 3" key="1">
    <citation type="journal article" date="2019" name="Int. J. Syst. Evol. Microbiol.">
        <title>The Global Catalogue of Microorganisms (GCM) 10K type strain sequencing project: providing services to taxonomists for standard genome sequencing and annotation.</title>
        <authorList>
            <consortium name="The Broad Institute Genomics Platform"/>
            <consortium name="The Broad Institute Genome Sequencing Center for Infectious Disease"/>
            <person name="Wu L."/>
            <person name="Ma J."/>
        </authorList>
    </citation>
    <scope>NUCLEOTIDE SEQUENCE [LARGE SCALE GENOMIC DNA]</scope>
    <source>
        <strain evidence="2 3">JCM 14603</strain>
    </source>
</reference>
<gene>
    <name evidence="2" type="ORF">GCM10009102_33670</name>
</gene>
<accession>A0ABN1I0H7</accession>
<dbReference type="Proteomes" id="UP001500238">
    <property type="component" value="Unassembled WGS sequence"/>
</dbReference>
<evidence type="ECO:0000313" key="3">
    <source>
        <dbReference type="Proteomes" id="UP001500238"/>
    </source>
</evidence>
<organism evidence="2 3">
    <name type="scientific">Sphingomonas insulae</name>
    <dbReference type="NCBI Taxonomy" id="424800"/>
    <lineage>
        <taxon>Bacteria</taxon>
        <taxon>Pseudomonadati</taxon>
        <taxon>Pseudomonadota</taxon>
        <taxon>Alphaproteobacteria</taxon>
        <taxon>Sphingomonadales</taxon>
        <taxon>Sphingomonadaceae</taxon>
        <taxon>Sphingomonas</taxon>
    </lineage>
</organism>
<keyword evidence="3" id="KW-1185">Reference proteome</keyword>